<name>A0A0E9R2K9_ANGAN</name>
<reference evidence="1" key="2">
    <citation type="journal article" date="2015" name="Fish Shellfish Immunol.">
        <title>Early steps in the European eel (Anguilla anguilla)-Vibrio vulnificus interaction in the gills: Role of the RtxA13 toxin.</title>
        <authorList>
            <person name="Callol A."/>
            <person name="Pajuelo D."/>
            <person name="Ebbesson L."/>
            <person name="Teles M."/>
            <person name="MacKenzie S."/>
            <person name="Amaro C."/>
        </authorList>
    </citation>
    <scope>NUCLEOTIDE SEQUENCE</scope>
</reference>
<protein>
    <submittedName>
        <fullName evidence="1">Uncharacterized protein</fullName>
    </submittedName>
</protein>
<dbReference type="AlphaFoldDB" id="A0A0E9R2K9"/>
<sequence length="25" mass="2795">MCSFDCFKSAPIFSCFKMANTVVMS</sequence>
<dbReference type="EMBL" id="GBXM01085590">
    <property type="protein sequence ID" value="JAH22987.1"/>
    <property type="molecule type" value="Transcribed_RNA"/>
</dbReference>
<proteinExistence type="predicted"/>
<evidence type="ECO:0000313" key="1">
    <source>
        <dbReference type="EMBL" id="JAH22987.1"/>
    </source>
</evidence>
<accession>A0A0E9R2K9</accession>
<reference evidence="1" key="1">
    <citation type="submission" date="2014-11" db="EMBL/GenBank/DDBJ databases">
        <authorList>
            <person name="Amaro Gonzalez C."/>
        </authorList>
    </citation>
    <scope>NUCLEOTIDE SEQUENCE</scope>
</reference>
<organism evidence="1">
    <name type="scientific">Anguilla anguilla</name>
    <name type="common">European freshwater eel</name>
    <name type="synonym">Muraena anguilla</name>
    <dbReference type="NCBI Taxonomy" id="7936"/>
    <lineage>
        <taxon>Eukaryota</taxon>
        <taxon>Metazoa</taxon>
        <taxon>Chordata</taxon>
        <taxon>Craniata</taxon>
        <taxon>Vertebrata</taxon>
        <taxon>Euteleostomi</taxon>
        <taxon>Actinopterygii</taxon>
        <taxon>Neopterygii</taxon>
        <taxon>Teleostei</taxon>
        <taxon>Anguilliformes</taxon>
        <taxon>Anguillidae</taxon>
        <taxon>Anguilla</taxon>
    </lineage>
</organism>